<evidence type="ECO:0000313" key="3">
    <source>
        <dbReference type="Proteomes" id="UP000576480"/>
    </source>
</evidence>
<name>A0A6V8PSS6_9ACTN</name>
<dbReference type="AlphaFoldDB" id="A0A6V8PSS6"/>
<feature type="non-terminal residue" evidence="2">
    <location>
        <position position="1"/>
    </location>
</feature>
<accession>A0A6V8PSS6</accession>
<reference evidence="2 3" key="1">
    <citation type="journal article" date="2020" name="Front. Microbiol.">
        <title>Single-cell genomics of novel Actinobacteria with the Wood-Ljungdahl pathway discovered in a serpentinizing system.</title>
        <authorList>
            <person name="Merino N."/>
            <person name="Kawai M."/>
            <person name="Boyd E.S."/>
            <person name="Colman D.R."/>
            <person name="McGlynn S.E."/>
            <person name="Nealson K.H."/>
            <person name="Kurokawa K."/>
            <person name="Hongoh Y."/>
        </authorList>
    </citation>
    <scope>NUCLEOTIDE SEQUENCE [LARGE SCALE GENOMIC DNA]</scope>
    <source>
        <strain evidence="2 3">S43</strain>
    </source>
</reference>
<organism evidence="2 3">
    <name type="scientific">Candidatus Hakubella thermalkaliphila</name>
    <dbReference type="NCBI Taxonomy" id="2754717"/>
    <lineage>
        <taxon>Bacteria</taxon>
        <taxon>Bacillati</taxon>
        <taxon>Actinomycetota</taxon>
        <taxon>Actinomycetota incertae sedis</taxon>
        <taxon>Candidatus Hakubellales</taxon>
        <taxon>Candidatus Hakubellaceae</taxon>
        <taxon>Candidatus Hakubella</taxon>
    </lineage>
</organism>
<feature type="compositionally biased region" description="Basic and acidic residues" evidence="1">
    <location>
        <begin position="60"/>
        <end position="73"/>
    </location>
</feature>
<feature type="compositionally biased region" description="Basic and acidic residues" evidence="1">
    <location>
        <begin position="83"/>
        <end position="100"/>
    </location>
</feature>
<dbReference type="Proteomes" id="UP000576480">
    <property type="component" value="Unassembled WGS sequence"/>
</dbReference>
<evidence type="ECO:0000313" key="2">
    <source>
        <dbReference type="EMBL" id="GFP35672.1"/>
    </source>
</evidence>
<evidence type="ECO:0000256" key="1">
    <source>
        <dbReference type="SAM" id="MobiDB-lite"/>
    </source>
</evidence>
<comment type="caution">
    <text evidence="2">The sequence shown here is derived from an EMBL/GenBank/DDBJ whole genome shotgun (WGS) entry which is preliminary data.</text>
</comment>
<feature type="compositionally biased region" description="Low complexity" evidence="1">
    <location>
        <begin position="45"/>
        <end position="57"/>
    </location>
</feature>
<feature type="region of interest" description="Disordered" evidence="1">
    <location>
        <begin position="19"/>
        <end position="134"/>
    </location>
</feature>
<gene>
    <name evidence="2" type="ORF">HKBW3S43_01461</name>
</gene>
<protein>
    <submittedName>
        <fullName evidence="2">Uncharacterized protein</fullName>
    </submittedName>
</protein>
<feature type="compositionally biased region" description="Basic and acidic residues" evidence="1">
    <location>
        <begin position="25"/>
        <end position="37"/>
    </location>
</feature>
<sequence length="194" mass="20987">GRPCRFFLPGSKSILVAGTPSLFLKQKDKNHPSHKSPDMGPPGYSPSSPAHSSQSNGAIKELKNEPKTQKNEGRQLYYVQKKTKGDQSDDPASGKEDKIGSQHSSNGSAGPDGGDGRGWVGEDMGQTRNRAAQKIEEEVAEMAHAILHVIAEDPQVEHIAQDVEPSAMQKHGGNKGQKKMDGTYIQEELCRDTS</sequence>
<proteinExistence type="predicted"/>
<dbReference type="EMBL" id="BLSB01000169">
    <property type="protein sequence ID" value="GFP35672.1"/>
    <property type="molecule type" value="Genomic_DNA"/>
</dbReference>
<feature type="compositionally biased region" description="Gly residues" evidence="1">
    <location>
        <begin position="110"/>
        <end position="119"/>
    </location>
</feature>